<protein>
    <recommendedName>
        <fullName evidence="2">Spo0E like sporulation regulatory protein</fullName>
    </recommendedName>
</protein>
<name>A0A645AVP9_9ZZZZ</name>
<proteinExistence type="predicted"/>
<dbReference type="Gene3D" id="4.10.280.10">
    <property type="entry name" value="Helix-loop-helix DNA-binding domain"/>
    <property type="match status" value="1"/>
</dbReference>
<accession>A0A645AVP9</accession>
<comment type="caution">
    <text evidence="1">The sequence shown here is derived from an EMBL/GenBank/DDBJ whole genome shotgun (WGS) entry which is preliminary data.</text>
</comment>
<evidence type="ECO:0000313" key="1">
    <source>
        <dbReference type="EMBL" id="MPM57322.1"/>
    </source>
</evidence>
<gene>
    <name evidence="1" type="ORF">SDC9_104144</name>
</gene>
<dbReference type="InterPro" id="IPR018540">
    <property type="entry name" value="Spo0E-like"/>
</dbReference>
<organism evidence="1">
    <name type="scientific">bioreactor metagenome</name>
    <dbReference type="NCBI Taxonomy" id="1076179"/>
    <lineage>
        <taxon>unclassified sequences</taxon>
        <taxon>metagenomes</taxon>
        <taxon>ecological metagenomes</taxon>
    </lineage>
</organism>
<dbReference type="GO" id="GO:0043937">
    <property type="term" value="P:regulation of sporulation"/>
    <property type="evidence" value="ECO:0007669"/>
    <property type="project" value="InterPro"/>
</dbReference>
<dbReference type="InterPro" id="IPR037208">
    <property type="entry name" value="Spo0E-like_sf"/>
</dbReference>
<sequence length="56" mass="6703">MWDLLRQMEETIEMLRGQMHNAADQKGRVSEEVLSLSQELDRLLNVYERLKILPKF</sequence>
<dbReference type="SUPFAM" id="SSF140500">
    <property type="entry name" value="BAS1536-like"/>
    <property type="match status" value="1"/>
</dbReference>
<dbReference type="Pfam" id="PF09388">
    <property type="entry name" value="SpoOE-like"/>
    <property type="match status" value="1"/>
</dbReference>
<dbReference type="EMBL" id="VSSQ01016208">
    <property type="protein sequence ID" value="MPM57322.1"/>
    <property type="molecule type" value="Genomic_DNA"/>
</dbReference>
<dbReference type="InterPro" id="IPR036638">
    <property type="entry name" value="HLH_DNA-bd_sf"/>
</dbReference>
<dbReference type="GO" id="GO:0046983">
    <property type="term" value="F:protein dimerization activity"/>
    <property type="evidence" value="ECO:0007669"/>
    <property type="project" value="InterPro"/>
</dbReference>
<reference evidence="1" key="1">
    <citation type="submission" date="2019-08" db="EMBL/GenBank/DDBJ databases">
        <authorList>
            <person name="Kucharzyk K."/>
            <person name="Murdoch R.W."/>
            <person name="Higgins S."/>
            <person name="Loffler F."/>
        </authorList>
    </citation>
    <scope>NUCLEOTIDE SEQUENCE</scope>
</reference>
<evidence type="ECO:0008006" key="2">
    <source>
        <dbReference type="Google" id="ProtNLM"/>
    </source>
</evidence>
<dbReference type="AlphaFoldDB" id="A0A645AVP9"/>